<dbReference type="PANTHER" id="PTHR35861">
    <property type="match status" value="1"/>
</dbReference>
<dbReference type="PANTHER" id="PTHR35861:SF1">
    <property type="entry name" value="PHAGE TAIL SHEATH PROTEIN"/>
    <property type="match status" value="1"/>
</dbReference>
<dbReference type="KEGG" id="alm:AO498_00080"/>
<name>A0A142EI14_9BACT</name>
<dbReference type="RefSeq" id="WP_067541981.1">
    <property type="nucleotide sequence ID" value="NZ_CP012836.1"/>
</dbReference>
<dbReference type="InterPro" id="IPR020287">
    <property type="entry name" value="Tail_sheath_C"/>
</dbReference>
<gene>
    <name evidence="3" type="ORF">AO498_00080</name>
</gene>
<dbReference type="AlphaFoldDB" id="A0A142EI14"/>
<reference evidence="3 4" key="2">
    <citation type="journal article" date="2016" name="Genome Announc.">
        <title>Complete Genome Sequence of Algoriphagus sp. Strain M8-2, Isolated from a Brackish Lake.</title>
        <authorList>
            <person name="Muraguchi Y."/>
            <person name="Kushimoto K."/>
            <person name="Ohtsubo Y."/>
            <person name="Suzuki T."/>
            <person name="Dohra H."/>
            <person name="Kimbara K."/>
            <person name="Shintani M."/>
        </authorList>
    </citation>
    <scope>NUCLEOTIDE SEQUENCE [LARGE SCALE GENOMIC DNA]</scope>
    <source>
        <strain evidence="3 4">M8-2</strain>
    </source>
</reference>
<evidence type="ECO:0000259" key="2">
    <source>
        <dbReference type="Pfam" id="PF17482"/>
    </source>
</evidence>
<evidence type="ECO:0000256" key="1">
    <source>
        <dbReference type="ARBA" id="ARBA00008005"/>
    </source>
</evidence>
<evidence type="ECO:0000313" key="4">
    <source>
        <dbReference type="Proteomes" id="UP000073816"/>
    </source>
</evidence>
<dbReference type="PATRIC" id="fig|1727163.4.peg.17"/>
<dbReference type="Proteomes" id="UP000073816">
    <property type="component" value="Chromosome"/>
</dbReference>
<dbReference type="OrthoDB" id="9767864at2"/>
<protein>
    <recommendedName>
        <fullName evidence="2">Tail sheath protein C-terminal domain-containing protein</fullName>
    </recommendedName>
</protein>
<reference evidence="4" key="1">
    <citation type="submission" date="2015-09" db="EMBL/GenBank/DDBJ databases">
        <title>Complete sequence of Algoriphagus sp. M8-2.</title>
        <authorList>
            <person name="Shintani M."/>
        </authorList>
    </citation>
    <scope>NUCLEOTIDE SEQUENCE [LARGE SCALE GENOMIC DNA]</scope>
    <source>
        <strain evidence="4">M8-2</strain>
    </source>
</reference>
<dbReference type="Gene3D" id="3.40.50.11780">
    <property type="match status" value="1"/>
</dbReference>
<organism evidence="3 4">
    <name type="scientific">Algoriphagus sanaruensis</name>
    <dbReference type="NCBI Taxonomy" id="1727163"/>
    <lineage>
        <taxon>Bacteria</taxon>
        <taxon>Pseudomonadati</taxon>
        <taxon>Bacteroidota</taxon>
        <taxon>Cytophagia</taxon>
        <taxon>Cytophagales</taxon>
        <taxon>Cyclobacteriaceae</taxon>
        <taxon>Algoriphagus</taxon>
    </lineage>
</organism>
<dbReference type="InterPro" id="IPR052042">
    <property type="entry name" value="Tail_sheath_structural"/>
</dbReference>
<sequence>MAKFFKTPGVYVEEVSIFPPSVAQVETAIPAFIGYTEKAEINGKSLLNQAQKVHSLLEFQSFFGGEFSPKFTIVPRTSQDRQILTIGAQDYGINLLPSQHAFLYNAVKDFFVHGGAACYVISVDIFSGKQEVPIQKEKLLGYPSSNLINPDPKGLKTLENINEVTLVVIPDAVALGDEAYEVYREMLAHCHHLGNRFAILDIPDGDQPRRSEDNCVERFRNGIGEDHLSFGAAYYPWLDRVEIPKSLTYKNLDPTINLSEILPEPKAKEVLNSDLKNPEYLHQALWNISHSYRQILDAMAKFLKPSPPSGAIAGIYALVDSSRGVWKAPANVSLMGFEKPTVTISSEEQGLLNVDSQSGKSINALRLFPGKGVLVWGARTLAGNDHEWRYISVKRTFLMIEESIKSSLGHFVFEPNDANTWARIRGMIENFLTYLWRQGALTGSKPEQAFYVRVGLGQTMTAQDILNGKAIIEIGMAVSKPAEFSILRILLTMQPH</sequence>
<keyword evidence="4" id="KW-1185">Reference proteome</keyword>
<evidence type="ECO:0000313" key="3">
    <source>
        <dbReference type="EMBL" id="AMQ54769.1"/>
    </source>
</evidence>
<dbReference type="Pfam" id="PF17482">
    <property type="entry name" value="Phage_sheath_1C"/>
    <property type="match status" value="1"/>
</dbReference>
<proteinExistence type="inferred from homology"/>
<comment type="similarity">
    <text evidence="1">Belongs to the myoviridae tail sheath protein family.</text>
</comment>
<accession>A0A142EI14</accession>
<feature type="domain" description="Tail sheath protein C-terminal" evidence="2">
    <location>
        <begin position="385"/>
        <end position="489"/>
    </location>
</feature>
<dbReference type="EMBL" id="CP012836">
    <property type="protein sequence ID" value="AMQ54769.1"/>
    <property type="molecule type" value="Genomic_DNA"/>
</dbReference>
<dbReference type="STRING" id="1727163.AO498_00080"/>